<dbReference type="RefSeq" id="WP_126269189.1">
    <property type="nucleotide sequence ID" value="NZ_CP034463.1"/>
</dbReference>
<feature type="transmembrane region" description="Helical" evidence="8">
    <location>
        <begin position="132"/>
        <end position="151"/>
    </location>
</feature>
<feature type="transmembrane region" description="Helical" evidence="8">
    <location>
        <begin position="300"/>
        <end position="319"/>
    </location>
</feature>
<feature type="transmembrane region" description="Helical" evidence="8">
    <location>
        <begin position="211"/>
        <end position="235"/>
    </location>
</feature>
<gene>
    <name evidence="9" type="ORF">EJC51_00650</name>
</gene>
<keyword evidence="3" id="KW-1003">Cell membrane</keyword>
<dbReference type="Proteomes" id="UP000280197">
    <property type="component" value="Chromosome"/>
</dbReference>
<feature type="transmembrane region" description="Helical" evidence="8">
    <location>
        <begin position="171"/>
        <end position="190"/>
    </location>
</feature>
<evidence type="ECO:0000256" key="2">
    <source>
        <dbReference type="ARBA" id="ARBA00022448"/>
    </source>
</evidence>
<keyword evidence="7 8" id="KW-0472">Membrane</keyword>
<feature type="transmembrane region" description="Helical" evidence="8">
    <location>
        <begin position="103"/>
        <end position="125"/>
    </location>
</feature>
<keyword evidence="4" id="KW-0997">Cell inner membrane</keyword>
<proteinExistence type="predicted"/>
<protein>
    <submittedName>
        <fullName evidence="9">ABC transporter permease</fullName>
    </submittedName>
</protein>
<evidence type="ECO:0000256" key="1">
    <source>
        <dbReference type="ARBA" id="ARBA00004651"/>
    </source>
</evidence>
<comment type="subcellular location">
    <subcellularLocation>
        <location evidence="1">Cell membrane</location>
        <topology evidence="1">Multi-pass membrane protein</topology>
    </subcellularLocation>
</comment>
<sequence length="326" mass="32438">MSTVQTPLDTADTATGGPRRAAAWSDAVAALALVALLVLGAATHRFYTFDNLRAVLTSASLVGIAALGLTLIVIAGTSVSLAISETASVCAMVFLATQSWGLVPSLLVTLAAGAAITALQGLAVGYGEANPIVLSIAAGFALVGVATWVTGGTSVAPHGAGYIHLNATPGGIASSVYVLVAFTVLLELLLRRSGFGRTLYLTGANRRAATAAGLAVGRTITIAWLLAGALFAVAASFSGAFNTTANINLGGTLTFDAIAAVLAGGTPIAGGSGSAVRTLCGAVLIAALSDVLLLRGYSTGAQVMVKGLIVLAIVVVVHLRSRQGAR</sequence>
<evidence type="ECO:0000313" key="10">
    <source>
        <dbReference type="Proteomes" id="UP000280197"/>
    </source>
</evidence>
<evidence type="ECO:0000256" key="8">
    <source>
        <dbReference type="SAM" id="Phobius"/>
    </source>
</evidence>
<dbReference type="GO" id="GO:0005886">
    <property type="term" value="C:plasma membrane"/>
    <property type="evidence" value="ECO:0007669"/>
    <property type="project" value="UniProtKB-SubCell"/>
</dbReference>
<reference evidence="9 10" key="1">
    <citation type="submission" date="2018-12" db="EMBL/GenBank/DDBJ databases">
        <authorList>
            <person name="Li K."/>
        </authorList>
    </citation>
    <scope>NUCLEOTIDE SEQUENCE [LARGE SCALE GENOMIC DNA]</scope>
    <source>
        <strain evidence="10">CR22</strain>
    </source>
</reference>
<evidence type="ECO:0000256" key="4">
    <source>
        <dbReference type="ARBA" id="ARBA00022519"/>
    </source>
</evidence>
<feature type="transmembrane region" description="Helical" evidence="8">
    <location>
        <begin position="27"/>
        <end position="47"/>
    </location>
</feature>
<keyword evidence="2" id="KW-0813">Transport</keyword>
<accession>A0A3Q9BV62</accession>
<keyword evidence="6 8" id="KW-1133">Transmembrane helix</keyword>
<evidence type="ECO:0000256" key="3">
    <source>
        <dbReference type="ARBA" id="ARBA00022475"/>
    </source>
</evidence>
<dbReference type="AlphaFoldDB" id="A0A3Q9BV62"/>
<evidence type="ECO:0000256" key="7">
    <source>
        <dbReference type="ARBA" id="ARBA00023136"/>
    </source>
</evidence>
<dbReference type="InterPro" id="IPR001851">
    <property type="entry name" value="ABC_transp_permease"/>
</dbReference>
<keyword evidence="10" id="KW-1185">Reference proteome</keyword>
<keyword evidence="5 8" id="KW-0812">Transmembrane</keyword>
<dbReference type="KEGG" id="saqu:EJC51_00650"/>
<name>A0A3Q9BV62_9ACTN</name>
<dbReference type="Pfam" id="PF02653">
    <property type="entry name" value="BPD_transp_2"/>
    <property type="match status" value="1"/>
</dbReference>
<evidence type="ECO:0000256" key="5">
    <source>
        <dbReference type="ARBA" id="ARBA00022692"/>
    </source>
</evidence>
<organism evidence="9 10">
    <name type="scientific">Streptomyces aquilus</name>
    <dbReference type="NCBI Taxonomy" id="2548456"/>
    <lineage>
        <taxon>Bacteria</taxon>
        <taxon>Bacillati</taxon>
        <taxon>Actinomycetota</taxon>
        <taxon>Actinomycetes</taxon>
        <taxon>Kitasatosporales</taxon>
        <taxon>Streptomycetaceae</taxon>
        <taxon>Streptomyces</taxon>
    </lineage>
</organism>
<dbReference type="PANTHER" id="PTHR32196:SF21">
    <property type="entry name" value="ABC TRANSPORTER PERMEASE PROTEIN YPHD-RELATED"/>
    <property type="match status" value="1"/>
</dbReference>
<dbReference type="GO" id="GO:0022857">
    <property type="term" value="F:transmembrane transporter activity"/>
    <property type="evidence" value="ECO:0007669"/>
    <property type="project" value="InterPro"/>
</dbReference>
<dbReference type="CDD" id="cd06579">
    <property type="entry name" value="TM_PBP1_transp_AraH_like"/>
    <property type="match status" value="1"/>
</dbReference>
<dbReference type="EMBL" id="CP034463">
    <property type="protein sequence ID" value="AZP14802.1"/>
    <property type="molecule type" value="Genomic_DNA"/>
</dbReference>
<evidence type="ECO:0000256" key="6">
    <source>
        <dbReference type="ARBA" id="ARBA00022989"/>
    </source>
</evidence>
<dbReference type="PANTHER" id="PTHR32196">
    <property type="entry name" value="ABC TRANSPORTER PERMEASE PROTEIN YPHD-RELATED-RELATED"/>
    <property type="match status" value="1"/>
</dbReference>
<feature type="transmembrane region" description="Helical" evidence="8">
    <location>
        <begin position="59"/>
        <end position="83"/>
    </location>
</feature>
<evidence type="ECO:0000313" key="9">
    <source>
        <dbReference type="EMBL" id="AZP14802.1"/>
    </source>
</evidence>